<accession>A0A336M1K6</accession>
<dbReference type="InterPro" id="IPR016024">
    <property type="entry name" value="ARM-type_fold"/>
</dbReference>
<name>A0A336M1K6_CULSO</name>
<evidence type="ECO:0000259" key="5">
    <source>
        <dbReference type="Pfam" id="PF23565"/>
    </source>
</evidence>
<gene>
    <name evidence="6" type="primary">CSON009830</name>
</gene>
<feature type="domain" description="TANGO6 HEAT repeat" evidence="5">
    <location>
        <begin position="255"/>
        <end position="429"/>
    </location>
</feature>
<feature type="domain" description="RNA polymerase II assembly factor Rtp1 C-terminal" evidence="4">
    <location>
        <begin position="650"/>
        <end position="756"/>
    </location>
</feature>
<feature type="coiled-coil region" evidence="2">
    <location>
        <begin position="24"/>
        <end position="82"/>
    </location>
</feature>
<proteinExistence type="inferred from homology"/>
<evidence type="ECO:0000259" key="4">
    <source>
        <dbReference type="Pfam" id="PF10363"/>
    </source>
</evidence>
<dbReference type="InterPro" id="IPR019451">
    <property type="entry name" value="Rtp1_C1"/>
</dbReference>
<feature type="domain" description="RNA polymerase II assembly factor Rtp1 C-terminal" evidence="3">
    <location>
        <begin position="847"/>
        <end position="879"/>
    </location>
</feature>
<protein>
    <submittedName>
        <fullName evidence="6">CSON009830 protein</fullName>
    </submittedName>
</protein>
<dbReference type="InterPro" id="IPR019414">
    <property type="entry name" value="Rtp1_C2"/>
</dbReference>
<dbReference type="EMBL" id="UFQT01000393">
    <property type="protein sequence ID" value="SSX23930.1"/>
    <property type="molecule type" value="Genomic_DNA"/>
</dbReference>
<dbReference type="Pfam" id="PF10363">
    <property type="entry name" value="RTP1_C1"/>
    <property type="match status" value="1"/>
</dbReference>
<evidence type="ECO:0000259" key="3">
    <source>
        <dbReference type="Pfam" id="PF10304"/>
    </source>
</evidence>
<evidence type="ECO:0000256" key="1">
    <source>
        <dbReference type="ARBA" id="ARBA00005724"/>
    </source>
</evidence>
<dbReference type="AlphaFoldDB" id="A0A336M1K6"/>
<reference evidence="6" key="1">
    <citation type="submission" date="2018-07" db="EMBL/GenBank/DDBJ databases">
        <authorList>
            <person name="Quirk P.G."/>
            <person name="Krulwich T.A."/>
        </authorList>
    </citation>
    <scope>NUCLEOTIDE SEQUENCE</scope>
</reference>
<dbReference type="InterPro" id="IPR057407">
    <property type="entry name" value="HEAT_TANGO6"/>
</dbReference>
<dbReference type="InterPro" id="IPR039600">
    <property type="entry name" value="TANGO6/Rtp1"/>
</dbReference>
<keyword evidence="2" id="KW-0175">Coiled coil</keyword>
<dbReference type="Pfam" id="PF23565">
    <property type="entry name" value="ARM_TANGO6"/>
    <property type="match status" value="1"/>
</dbReference>
<dbReference type="InterPro" id="IPR011989">
    <property type="entry name" value="ARM-like"/>
</dbReference>
<dbReference type="PANTHER" id="PTHR20959">
    <property type="entry name" value="TRANSPORT AND GOLGI ORGANIZATION PROTEIN 6 FAMILY MEMBER"/>
    <property type="match status" value="1"/>
</dbReference>
<dbReference type="GO" id="GO:0009306">
    <property type="term" value="P:protein secretion"/>
    <property type="evidence" value="ECO:0007669"/>
    <property type="project" value="TreeGrafter"/>
</dbReference>
<organism evidence="6">
    <name type="scientific">Culicoides sonorensis</name>
    <name type="common">Biting midge</name>
    <dbReference type="NCBI Taxonomy" id="179676"/>
    <lineage>
        <taxon>Eukaryota</taxon>
        <taxon>Metazoa</taxon>
        <taxon>Ecdysozoa</taxon>
        <taxon>Arthropoda</taxon>
        <taxon>Hexapoda</taxon>
        <taxon>Insecta</taxon>
        <taxon>Pterygota</taxon>
        <taxon>Neoptera</taxon>
        <taxon>Endopterygota</taxon>
        <taxon>Diptera</taxon>
        <taxon>Nematocera</taxon>
        <taxon>Chironomoidea</taxon>
        <taxon>Ceratopogonidae</taxon>
        <taxon>Ceratopogoninae</taxon>
        <taxon>Culicoides</taxon>
        <taxon>Monoculicoides</taxon>
    </lineage>
</organism>
<dbReference type="Pfam" id="PF10304">
    <property type="entry name" value="RTP1_C2"/>
    <property type="match status" value="1"/>
</dbReference>
<evidence type="ECO:0000256" key="2">
    <source>
        <dbReference type="SAM" id="Coils"/>
    </source>
</evidence>
<dbReference type="VEuPathDB" id="VectorBase:CSON009830"/>
<sequence>MINTHRYFCCYESLDFWTEKCINNKIHEENLQKLKSTLQIKENEAVKSSIDNTSNFYAINLLQSLSELLANLNLDEADEKREELISVNNFNLIIKVIQEVVNYGLNPLLPEYFRLKLRINTPIVTQTIVKLDEMTKIKRFTDFTKMLRGIFRCKKILAHSGVEFILLELLFSSFYLKSHNIDILKGSEDITDVFTNRSLLFQHLMLLKGLPGVSKEISVLLHKSLLKQLQTNGGFEIFSRLMLAKSDLFFLLTKELESDWRTYEIISKIVAAKGHSKDFYHEMIQQILKFLRICIGVKELERFIPVCTTCLQKLSKLSLELNQNIANNLTPCLQNLIEPQETLAGTILMTPSEYLDAIKLLNVCFGGSSFASLSSKILIPYVDVLFKLYCLSSDSEKTLLSPILMHILNNREPAELKKLIQGILLNEQTDIMKSFDRVLLKYGTDESNPGPSVIVSSEEETPYINLSQCFSEFLIQTGNMLLVTNIFIILLELLTHEMSLKDKNVTKGDLLFDEDETIAELLSMKFMKRLIIIEVLQNLINCKQFQAHINSDPRKILDFVMDMLCNIFKLNENSKIDHDFDTDTTMLLITILKELLLCIRNKEIEAEIINFIKKIQRKSTNSDVKQHLDVLFSDFHDKSSQKPSESKYGTAMSLFDQPEVYLKVYGIQKLIQLLNENDREAIANKHVLLVIALKTLKIDESYAYLNTIRLILALTNVMESEVIDALIAEFENEDLNVDFRMKVGETLVKIAEALGPITFKYKKELINCCLRGCLNSKPELRTSSLSNIGNICKILTYQVTHFFQEILLIIHQIIQRDTFLPARRSAVMVLSQFLQGMDKIIDYQECLLPIYRTLKYVLQTESDEVTRIHAALSIETLNEKVKEMLVGELIKPEIVLKVKNVKKDFEIKYK</sequence>
<dbReference type="Gene3D" id="1.25.10.10">
    <property type="entry name" value="Leucine-rich Repeat Variant"/>
    <property type="match status" value="1"/>
</dbReference>
<dbReference type="SUPFAM" id="SSF48371">
    <property type="entry name" value="ARM repeat"/>
    <property type="match status" value="1"/>
</dbReference>
<comment type="similarity">
    <text evidence="1">Belongs to the Tango6 family.</text>
</comment>
<dbReference type="PANTHER" id="PTHR20959:SF1">
    <property type="entry name" value="TRANSPORT AND GOLGI ORGANIZATION PROTEIN 6 HOMOLOG"/>
    <property type="match status" value="1"/>
</dbReference>
<dbReference type="OMA" id="ASETIMC"/>
<evidence type="ECO:0000313" key="6">
    <source>
        <dbReference type="EMBL" id="SSX23930.1"/>
    </source>
</evidence>